<evidence type="ECO:0000256" key="2">
    <source>
        <dbReference type="ARBA" id="ARBA00022845"/>
    </source>
</evidence>
<dbReference type="GO" id="GO:0045947">
    <property type="term" value="P:negative regulation of translational initiation"/>
    <property type="evidence" value="ECO:0007669"/>
    <property type="project" value="TreeGrafter"/>
</dbReference>
<keyword evidence="2" id="KW-0810">Translation regulation</keyword>
<dbReference type="EMBL" id="BMJS01000029">
    <property type="protein sequence ID" value="GGG03995.1"/>
    <property type="molecule type" value="Genomic_DNA"/>
</dbReference>
<reference evidence="5" key="1">
    <citation type="journal article" date="2014" name="Int. J. Syst. Evol. Microbiol.">
        <title>Complete genome sequence of Corynebacterium casei LMG S-19264T (=DSM 44701T), isolated from a smear-ripened cheese.</title>
        <authorList>
            <consortium name="US DOE Joint Genome Institute (JGI-PGF)"/>
            <person name="Walter F."/>
            <person name="Albersmeier A."/>
            <person name="Kalinowski J."/>
            <person name="Ruckert C."/>
        </authorList>
    </citation>
    <scope>NUCLEOTIDE SEQUENCE</scope>
    <source>
        <strain evidence="5">CGMCC 1.15758</strain>
    </source>
</reference>
<accession>A0A8J3E928</accession>
<dbReference type="Gene3D" id="2.60.40.4380">
    <property type="entry name" value="Translational regulator CsrA"/>
    <property type="match status" value="1"/>
</dbReference>
<keyword evidence="4" id="KW-0010">Activator</keyword>
<dbReference type="OrthoDB" id="9809061at2"/>
<evidence type="ECO:0000256" key="3">
    <source>
        <dbReference type="ARBA" id="ARBA00022884"/>
    </source>
</evidence>
<organism evidence="5 6">
    <name type="scientific">Cysteiniphilum litorale</name>
    <dbReference type="NCBI Taxonomy" id="2056700"/>
    <lineage>
        <taxon>Bacteria</taxon>
        <taxon>Pseudomonadati</taxon>
        <taxon>Pseudomonadota</taxon>
        <taxon>Gammaproteobacteria</taxon>
        <taxon>Thiotrichales</taxon>
        <taxon>Fastidiosibacteraceae</taxon>
        <taxon>Cysteiniphilum</taxon>
    </lineage>
</organism>
<dbReference type="GO" id="GO:0005829">
    <property type="term" value="C:cytosol"/>
    <property type="evidence" value="ECO:0007669"/>
    <property type="project" value="TreeGrafter"/>
</dbReference>
<dbReference type="SUPFAM" id="SSF117130">
    <property type="entry name" value="CsrA-like"/>
    <property type="match status" value="1"/>
</dbReference>
<dbReference type="InterPro" id="IPR036107">
    <property type="entry name" value="CsrA_sf"/>
</dbReference>
<evidence type="ECO:0000313" key="6">
    <source>
        <dbReference type="Proteomes" id="UP000636949"/>
    </source>
</evidence>
<dbReference type="GO" id="GO:0006109">
    <property type="term" value="P:regulation of carbohydrate metabolic process"/>
    <property type="evidence" value="ECO:0007669"/>
    <property type="project" value="InterPro"/>
</dbReference>
<gene>
    <name evidence="5" type="ORF">GCM10010995_21850</name>
</gene>
<proteinExistence type="predicted"/>
<comment type="caution">
    <text evidence="5">The sequence shown here is derived from an EMBL/GenBank/DDBJ whole genome shotgun (WGS) entry which is preliminary data.</text>
</comment>
<dbReference type="Proteomes" id="UP000636949">
    <property type="component" value="Unassembled WGS sequence"/>
</dbReference>
<evidence type="ECO:0000256" key="4">
    <source>
        <dbReference type="ARBA" id="ARBA00023159"/>
    </source>
</evidence>
<protein>
    <recommendedName>
        <fullName evidence="7">Translational regulator CsrA</fullName>
    </recommendedName>
</protein>
<keyword evidence="6" id="KW-1185">Reference proteome</keyword>
<dbReference type="Pfam" id="PF02599">
    <property type="entry name" value="CsrA"/>
    <property type="match status" value="1"/>
</dbReference>
<dbReference type="PANTHER" id="PTHR34984:SF1">
    <property type="entry name" value="CARBON STORAGE REGULATOR"/>
    <property type="match status" value="1"/>
</dbReference>
<keyword evidence="3" id="KW-0694">RNA-binding</keyword>
<sequence>MLVLTRKKNQKIYIGHSIVITHLGCDGQTVKLGIQAPPQVMILREELTPMTKDTNGGAK</sequence>
<evidence type="ECO:0008006" key="7">
    <source>
        <dbReference type="Google" id="ProtNLM"/>
    </source>
</evidence>
<dbReference type="PANTHER" id="PTHR34984">
    <property type="entry name" value="CARBON STORAGE REGULATOR"/>
    <property type="match status" value="1"/>
</dbReference>
<evidence type="ECO:0000313" key="5">
    <source>
        <dbReference type="EMBL" id="GGG03995.1"/>
    </source>
</evidence>
<name>A0A8J3E928_9GAMM</name>
<reference evidence="5" key="2">
    <citation type="submission" date="2020-09" db="EMBL/GenBank/DDBJ databases">
        <authorList>
            <person name="Sun Q."/>
            <person name="Zhou Y."/>
        </authorList>
    </citation>
    <scope>NUCLEOTIDE SEQUENCE</scope>
    <source>
        <strain evidence="5">CGMCC 1.15758</strain>
    </source>
</reference>
<dbReference type="GO" id="GO:0048027">
    <property type="term" value="F:mRNA 5'-UTR binding"/>
    <property type="evidence" value="ECO:0007669"/>
    <property type="project" value="TreeGrafter"/>
</dbReference>
<keyword evidence="1" id="KW-0963">Cytoplasm</keyword>
<dbReference type="AlphaFoldDB" id="A0A8J3E928"/>
<evidence type="ECO:0000256" key="1">
    <source>
        <dbReference type="ARBA" id="ARBA00022490"/>
    </source>
</evidence>
<dbReference type="InterPro" id="IPR003751">
    <property type="entry name" value="CsrA"/>
</dbReference>
<dbReference type="GO" id="GO:0006402">
    <property type="term" value="P:mRNA catabolic process"/>
    <property type="evidence" value="ECO:0007669"/>
    <property type="project" value="InterPro"/>
</dbReference>